<dbReference type="Pfam" id="PF00790">
    <property type="entry name" value="VHS"/>
    <property type="match status" value="1"/>
</dbReference>
<feature type="region of interest" description="Disordered" evidence="12">
    <location>
        <begin position="139"/>
        <end position="159"/>
    </location>
</feature>
<keyword evidence="6 11" id="KW-0728">SH3 domain</keyword>
<dbReference type="Proteomes" id="UP000310158">
    <property type="component" value="Unassembled WGS sequence"/>
</dbReference>
<comment type="similarity">
    <text evidence="3">Belongs to the STAM family.</text>
</comment>
<comment type="subcellular location">
    <subcellularLocation>
        <location evidence="2">Endosome membrane</location>
        <topology evidence="2">Peripheral membrane protein</topology>
        <orientation evidence="2">Cytoplasmic side</orientation>
    </subcellularLocation>
</comment>
<feature type="domain" description="SH3" evidence="13">
    <location>
        <begin position="266"/>
        <end position="325"/>
    </location>
</feature>
<dbReference type="CDD" id="cd21386">
    <property type="entry name" value="GAT_Hse1"/>
    <property type="match status" value="1"/>
</dbReference>
<evidence type="ECO:0000256" key="9">
    <source>
        <dbReference type="ARBA" id="ARBA00022927"/>
    </source>
</evidence>
<dbReference type="InterPro" id="IPR002014">
    <property type="entry name" value="VHS_dom"/>
</dbReference>
<sequence>MFKSGSNPYDDIVVKTTDENLTSENWELIMNLCDKVQDEGEQGARNVIAAILKRLAHRNPNVQLYSLALVEALSKNCTIELHREIASRAFTQALEKLITDRMTHDKVRRKALSLIAMWVAEFEHDPTLGVMEDCYNDYSFEAPQETPPPDVDDEVRRREEEELQRALEISVKDKGGRAVWNQYSLASSAGQGSSSGAGSSSGGYQPSAASSSNVRQGSVSGANYADGYTPAPARTSTPPQTQPQVSTTTAPAPVAVSVSPAPSTTAVVTRVRALHTFEPTEAGELAFDKGDIIKVVDRGYKDWWRGQLKGRTGIFPVNYVEPLPEPTATELAAEAQQEATVFAQSANVDKLLTMLRSLDPAKDNLADNEEIQELYRSSMALRPKIVKLIDKYSQKRADLVAMNESFVKARTIFDRMMEESLARHSGFYDQRPSYIQLQSSFQARPDSRATQSYGRVPEPQAYGWNPTVYDQPGYNAYPAPADAYSPGQEGTYPLQHGVQPQTQSQPQPQQLYADPSATPHGASIGQQQPASVGYPQQPYPAQHRQSYMPEHTPVPSTYTPVQAQQPQPQPQAQVQPSPQPEPAAQQTDLQPQPQPQQSQQQQLPPQGPPYTYDPNANYADPNVHAWAQYYAQGGTDPTGSVYFFSVPGITDKAPAPAATENHLAQTQTLQDDTAGYQHQQPYGQAQEWTSHQQQLPPSGAPAAVPETAVSQLSPSPQSAHTQTAFIHAIQQQQHQQQHIPSAEALQRQDSVGSLPSPGSYTVVQSPQGPYSAQSPQAHGPAYAAAQNPTSPVGGGPGAEWAGAYYGLQNQFAGMNVGGGAPPPGTVPQGGPEHALPQVPAEHGQQQSHAQSPVQQGVGA</sequence>
<comment type="caution">
    <text evidence="15">The sequence shown here is derived from an EMBL/GenBank/DDBJ whole genome shotgun (WGS) entry which is preliminary data.</text>
</comment>
<dbReference type="OrthoDB" id="10255964at2759"/>
<dbReference type="PANTHER" id="PTHR45929:SF3">
    <property type="entry name" value="JAK PATHWAY SIGNAL TRANSDUCTION ADAPTOR MOLECULE"/>
    <property type="match status" value="1"/>
</dbReference>
<dbReference type="Gene3D" id="2.30.30.40">
    <property type="entry name" value="SH3 Domains"/>
    <property type="match status" value="1"/>
</dbReference>
<dbReference type="GO" id="GO:0043130">
    <property type="term" value="F:ubiquitin binding"/>
    <property type="evidence" value="ECO:0007669"/>
    <property type="project" value="InterPro"/>
</dbReference>
<evidence type="ECO:0000313" key="15">
    <source>
        <dbReference type="EMBL" id="THH17854.1"/>
    </source>
</evidence>
<evidence type="ECO:0000259" key="14">
    <source>
        <dbReference type="PROSITE" id="PS50179"/>
    </source>
</evidence>
<feature type="compositionally biased region" description="Low complexity" evidence="12">
    <location>
        <begin position="229"/>
        <end position="257"/>
    </location>
</feature>
<accession>A0A4S4LYX5</accession>
<evidence type="ECO:0000256" key="8">
    <source>
        <dbReference type="ARBA" id="ARBA00022753"/>
    </source>
</evidence>
<reference evidence="15 16" key="1">
    <citation type="submission" date="2019-02" db="EMBL/GenBank/DDBJ databases">
        <title>Genome sequencing of the rare red list fungi Bondarzewia mesenterica.</title>
        <authorList>
            <person name="Buettner E."/>
            <person name="Kellner H."/>
        </authorList>
    </citation>
    <scope>NUCLEOTIDE SEQUENCE [LARGE SCALE GENOMIC DNA]</scope>
    <source>
        <strain evidence="15 16">DSM 108281</strain>
    </source>
</reference>
<dbReference type="EMBL" id="SGPL01000095">
    <property type="protein sequence ID" value="THH17854.1"/>
    <property type="molecule type" value="Genomic_DNA"/>
</dbReference>
<feature type="compositionally biased region" description="Low complexity" evidence="12">
    <location>
        <begin position="844"/>
        <end position="859"/>
    </location>
</feature>
<evidence type="ECO:0000256" key="12">
    <source>
        <dbReference type="SAM" id="MobiDB-lite"/>
    </source>
</evidence>
<evidence type="ECO:0000256" key="2">
    <source>
        <dbReference type="ARBA" id="ARBA00004125"/>
    </source>
</evidence>
<evidence type="ECO:0000256" key="4">
    <source>
        <dbReference type="ARBA" id="ARBA00017923"/>
    </source>
</evidence>
<dbReference type="PROSITE" id="PS50330">
    <property type="entry name" value="UIM"/>
    <property type="match status" value="1"/>
</dbReference>
<organism evidence="15 16">
    <name type="scientific">Bondarzewia mesenterica</name>
    <dbReference type="NCBI Taxonomy" id="1095465"/>
    <lineage>
        <taxon>Eukaryota</taxon>
        <taxon>Fungi</taxon>
        <taxon>Dikarya</taxon>
        <taxon>Basidiomycota</taxon>
        <taxon>Agaricomycotina</taxon>
        <taxon>Agaricomycetes</taxon>
        <taxon>Russulales</taxon>
        <taxon>Bondarzewiaceae</taxon>
        <taxon>Bondarzewia</taxon>
    </lineage>
</organism>
<dbReference type="SUPFAM" id="SSF48464">
    <property type="entry name" value="ENTH/VHS domain"/>
    <property type="match status" value="1"/>
</dbReference>
<dbReference type="SUPFAM" id="SSF50044">
    <property type="entry name" value="SH3-domain"/>
    <property type="match status" value="1"/>
</dbReference>
<dbReference type="Gene3D" id="1.20.5.1940">
    <property type="match status" value="1"/>
</dbReference>
<evidence type="ECO:0000256" key="5">
    <source>
        <dbReference type="ARBA" id="ARBA00018978"/>
    </source>
</evidence>
<feature type="region of interest" description="Disordered" evidence="12">
    <location>
        <begin position="812"/>
        <end position="859"/>
    </location>
</feature>
<dbReference type="InterPro" id="IPR001452">
    <property type="entry name" value="SH3_domain"/>
</dbReference>
<evidence type="ECO:0000256" key="3">
    <source>
        <dbReference type="ARBA" id="ARBA00009666"/>
    </source>
</evidence>
<dbReference type="SUPFAM" id="SSF89009">
    <property type="entry name" value="GAT-like domain"/>
    <property type="match status" value="1"/>
</dbReference>
<keyword evidence="8" id="KW-0967">Endosome</keyword>
<protein>
    <recommendedName>
        <fullName evidence="4">Class E vacuolar protein-sorting machinery protein HSE1</fullName>
    </recommendedName>
    <alternativeName>
        <fullName evidence="5">Class E vacuolar protein-sorting machinery protein hse1</fullName>
    </alternativeName>
</protein>
<dbReference type="SMART" id="SM00288">
    <property type="entry name" value="VHS"/>
    <property type="match status" value="1"/>
</dbReference>
<dbReference type="InterPro" id="IPR036028">
    <property type="entry name" value="SH3-like_dom_sf"/>
</dbReference>
<keyword evidence="16" id="KW-1185">Reference proteome</keyword>
<dbReference type="FunFam" id="2.30.30.40:FF:000072">
    <property type="entry name" value="Unconventional Myosin IB"/>
    <property type="match status" value="1"/>
</dbReference>
<feature type="region of interest" description="Disordered" evidence="12">
    <location>
        <begin position="442"/>
        <end position="619"/>
    </location>
</feature>
<feature type="compositionally biased region" description="Polar residues" evidence="12">
    <location>
        <begin position="708"/>
        <end position="724"/>
    </location>
</feature>
<dbReference type="InterPro" id="IPR003903">
    <property type="entry name" value="UIM_dom"/>
</dbReference>
<evidence type="ECO:0000256" key="7">
    <source>
        <dbReference type="ARBA" id="ARBA00022448"/>
    </source>
</evidence>
<dbReference type="GO" id="GO:0010008">
    <property type="term" value="C:endosome membrane"/>
    <property type="evidence" value="ECO:0007669"/>
    <property type="project" value="UniProtKB-SubCell"/>
</dbReference>
<dbReference type="PROSITE" id="PS50179">
    <property type="entry name" value="VHS"/>
    <property type="match status" value="1"/>
</dbReference>
<dbReference type="GO" id="GO:0033565">
    <property type="term" value="C:ESCRT-0 complex"/>
    <property type="evidence" value="ECO:0007669"/>
    <property type="project" value="TreeGrafter"/>
</dbReference>
<evidence type="ECO:0000256" key="1">
    <source>
        <dbReference type="ARBA" id="ARBA00002654"/>
    </source>
</evidence>
<evidence type="ECO:0000256" key="10">
    <source>
        <dbReference type="ARBA" id="ARBA00023136"/>
    </source>
</evidence>
<evidence type="ECO:0000256" key="11">
    <source>
        <dbReference type="PROSITE-ProRule" id="PRU00192"/>
    </source>
</evidence>
<dbReference type="PANTHER" id="PTHR45929">
    <property type="entry name" value="JAK PATHWAY SIGNAL TRANSDUCTION ADAPTOR MOLECULE"/>
    <property type="match status" value="1"/>
</dbReference>
<keyword evidence="10" id="KW-0472">Membrane</keyword>
<feature type="domain" description="VHS" evidence="14">
    <location>
        <begin position="16"/>
        <end position="146"/>
    </location>
</feature>
<feature type="region of interest" description="Disordered" evidence="12">
    <location>
        <begin position="187"/>
        <end position="257"/>
    </location>
</feature>
<dbReference type="PROSITE" id="PS50002">
    <property type="entry name" value="SH3"/>
    <property type="match status" value="1"/>
</dbReference>
<evidence type="ECO:0000256" key="6">
    <source>
        <dbReference type="ARBA" id="ARBA00022443"/>
    </source>
</evidence>
<keyword evidence="7" id="KW-0813">Transport</keyword>
<feature type="compositionally biased region" description="Low complexity" evidence="12">
    <location>
        <begin position="202"/>
        <end position="212"/>
    </location>
</feature>
<feature type="compositionally biased region" description="Low complexity" evidence="12">
    <location>
        <begin position="499"/>
        <end position="510"/>
    </location>
</feature>
<feature type="compositionally biased region" description="Polar residues" evidence="12">
    <location>
        <begin position="681"/>
        <end position="696"/>
    </location>
</feature>
<feature type="compositionally biased region" description="Low complexity" evidence="12">
    <location>
        <begin position="726"/>
        <end position="739"/>
    </location>
</feature>
<dbReference type="Gene3D" id="1.25.40.90">
    <property type="match status" value="1"/>
</dbReference>
<dbReference type="InterPro" id="IPR050670">
    <property type="entry name" value="STAM"/>
</dbReference>
<dbReference type="InterPro" id="IPR004152">
    <property type="entry name" value="GAT_dom"/>
</dbReference>
<evidence type="ECO:0000259" key="13">
    <source>
        <dbReference type="PROSITE" id="PS50002"/>
    </source>
</evidence>
<dbReference type="Pfam" id="PF14604">
    <property type="entry name" value="SH3_9"/>
    <property type="match status" value="1"/>
</dbReference>
<proteinExistence type="inferred from homology"/>
<dbReference type="AlphaFoldDB" id="A0A4S4LYX5"/>
<dbReference type="InterPro" id="IPR008942">
    <property type="entry name" value="ENTH_VHS"/>
</dbReference>
<comment type="function">
    <text evidence="1">Component of the ESCRT-0 complex which is the sorting receptor for ubiquitinated cargo proteins at the multivesicular body (MVB).</text>
</comment>
<dbReference type="SMART" id="SM00326">
    <property type="entry name" value="SH3"/>
    <property type="match status" value="1"/>
</dbReference>
<evidence type="ECO:0000313" key="16">
    <source>
        <dbReference type="Proteomes" id="UP000310158"/>
    </source>
</evidence>
<keyword evidence="9" id="KW-0653">Protein transport</keyword>
<dbReference type="CDD" id="cd11805">
    <property type="entry name" value="SH3_GRB2_like_C"/>
    <property type="match status" value="1"/>
</dbReference>
<dbReference type="CDD" id="cd16978">
    <property type="entry name" value="VHS_HSE1"/>
    <property type="match status" value="1"/>
</dbReference>
<feature type="region of interest" description="Disordered" evidence="12">
    <location>
        <begin position="681"/>
        <end position="794"/>
    </location>
</feature>
<name>A0A4S4LYX5_9AGAM</name>
<feature type="compositionally biased region" description="Polar residues" evidence="12">
    <location>
        <begin position="442"/>
        <end position="453"/>
    </location>
</feature>
<dbReference type="GO" id="GO:0043328">
    <property type="term" value="P:protein transport to vacuole involved in ubiquitin-dependent protein catabolic process via the multivesicular body sorting pathway"/>
    <property type="evidence" value="ECO:0007669"/>
    <property type="project" value="TreeGrafter"/>
</dbReference>
<feature type="compositionally biased region" description="Polar residues" evidence="12">
    <location>
        <begin position="747"/>
        <end position="776"/>
    </location>
</feature>
<dbReference type="GO" id="GO:0035091">
    <property type="term" value="F:phosphatidylinositol binding"/>
    <property type="evidence" value="ECO:0007669"/>
    <property type="project" value="InterPro"/>
</dbReference>
<gene>
    <name evidence="15" type="ORF">EW146_g3060</name>
</gene>
<dbReference type="Pfam" id="PF03127">
    <property type="entry name" value="GAT"/>
    <property type="match status" value="1"/>
</dbReference>
<feature type="compositionally biased region" description="Low complexity" evidence="12">
    <location>
        <begin position="560"/>
        <end position="604"/>
    </location>
</feature>
<dbReference type="PRINTS" id="PR00452">
    <property type="entry name" value="SH3DOMAIN"/>
</dbReference>